<gene>
    <name evidence="1" type="ORF">BDN72DRAFT_962733</name>
</gene>
<accession>A0ACD3AHF6</accession>
<protein>
    <submittedName>
        <fullName evidence="1">Uncharacterized protein</fullName>
    </submittedName>
</protein>
<dbReference type="Proteomes" id="UP000308600">
    <property type="component" value="Unassembled WGS sequence"/>
</dbReference>
<sequence>MSWKALVVRRTLEKTRYELAMLLIQGPGPVTSFSPRINRSRATFASFEIHLPSVYSGGQVHASYCNNSKAFDFSIESLHTNLFASYAEVVSSTEISSGYRIALCYNLIHTGSAHTIPAIVSSNEPLSRIRSALSTWKHGQYRDDLDSFALVHYLPNSDPEQFEEGLKTLDRDDQSLITNLHRVAEDLGYRVFLGLFECDRYGRAEHGIYKCYDDNCPDLVYVEGTNRSIKSLVDLEGSPVLDYLNIGEACFLQPPQDYFADKEPDSRSFDDTICVHS</sequence>
<keyword evidence="2" id="KW-1185">Reference proteome</keyword>
<proteinExistence type="predicted"/>
<name>A0ACD3AHF6_9AGAR</name>
<organism evidence="1 2">
    <name type="scientific">Pluteus cervinus</name>
    <dbReference type="NCBI Taxonomy" id="181527"/>
    <lineage>
        <taxon>Eukaryota</taxon>
        <taxon>Fungi</taxon>
        <taxon>Dikarya</taxon>
        <taxon>Basidiomycota</taxon>
        <taxon>Agaricomycotina</taxon>
        <taxon>Agaricomycetes</taxon>
        <taxon>Agaricomycetidae</taxon>
        <taxon>Agaricales</taxon>
        <taxon>Pluteineae</taxon>
        <taxon>Pluteaceae</taxon>
        <taxon>Pluteus</taxon>
    </lineage>
</organism>
<evidence type="ECO:0000313" key="2">
    <source>
        <dbReference type="Proteomes" id="UP000308600"/>
    </source>
</evidence>
<reference evidence="1 2" key="1">
    <citation type="journal article" date="2019" name="Nat. Ecol. Evol.">
        <title>Megaphylogeny resolves global patterns of mushroom evolution.</title>
        <authorList>
            <person name="Varga T."/>
            <person name="Krizsan K."/>
            <person name="Foldi C."/>
            <person name="Dima B."/>
            <person name="Sanchez-Garcia M."/>
            <person name="Sanchez-Ramirez S."/>
            <person name="Szollosi G.J."/>
            <person name="Szarkandi J.G."/>
            <person name="Papp V."/>
            <person name="Albert L."/>
            <person name="Andreopoulos W."/>
            <person name="Angelini C."/>
            <person name="Antonin V."/>
            <person name="Barry K.W."/>
            <person name="Bougher N.L."/>
            <person name="Buchanan P."/>
            <person name="Buyck B."/>
            <person name="Bense V."/>
            <person name="Catcheside P."/>
            <person name="Chovatia M."/>
            <person name="Cooper J."/>
            <person name="Damon W."/>
            <person name="Desjardin D."/>
            <person name="Finy P."/>
            <person name="Geml J."/>
            <person name="Haridas S."/>
            <person name="Hughes K."/>
            <person name="Justo A."/>
            <person name="Karasinski D."/>
            <person name="Kautmanova I."/>
            <person name="Kiss B."/>
            <person name="Kocsube S."/>
            <person name="Kotiranta H."/>
            <person name="LaButti K.M."/>
            <person name="Lechner B.E."/>
            <person name="Liimatainen K."/>
            <person name="Lipzen A."/>
            <person name="Lukacs Z."/>
            <person name="Mihaltcheva S."/>
            <person name="Morgado L.N."/>
            <person name="Niskanen T."/>
            <person name="Noordeloos M.E."/>
            <person name="Ohm R.A."/>
            <person name="Ortiz-Santana B."/>
            <person name="Ovrebo C."/>
            <person name="Racz N."/>
            <person name="Riley R."/>
            <person name="Savchenko A."/>
            <person name="Shiryaev A."/>
            <person name="Soop K."/>
            <person name="Spirin V."/>
            <person name="Szebenyi C."/>
            <person name="Tomsovsky M."/>
            <person name="Tulloss R.E."/>
            <person name="Uehling J."/>
            <person name="Grigoriev I.V."/>
            <person name="Vagvolgyi C."/>
            <person name="Papp T."/>
            <person name="Martin F.M."/>
            <person name="Miettinen O."/>
            <person name="Hibbett D.S."/>
            <person name="Nagy L.G."/>
        </authorList>
    </citation>
    <scope>NUCLEOTIDE SEQUENCE [LARGE SCALE GENOMIC DNA]</scope>
    <source>
        <strain evidence="1 2">NL-1719</strain>
    </source>
</reference>
<dbReference type="EMBL" id="ML208447">
    <property type="protein sequence ID" value="TFK65121.1"/>
    <property type="molecule type" value="Genomic_DNA"/>
</dbReference>
<evidence type="ECO:0000313" key="1">
    <source>
        <dbReference type="EMBL" id="TFK65121.1"/>
    </source>
</evidence>